<evidence type="ECO:0000313" key="2">
    <source>
        <dbReference type="EMBL" id="KAL3316930.1"/>
    </source>
</evidence>
<accession>A0ABD2QBJ4</accession>
<dbReference type="EMBL" id="JBJKFK010000461">
    <property type="protein sequence ID" value="KAL3316930.1"/>
    <property type="molecule type" value="Genomic_DNA"/>
</dbReference>
<protein>
    <submittedName>
        <fullName evidence="2">Uncharacterized protein</fullName>
    </submittedName>
</protein>
<evidence type="ECO:0000256" key="1">
    <source>
        <dbReference type="SAM" id="MobiDB-lite"/>
    </source>
</evidence>
<feature type="compositionally biased region" description="Low complexity" evidence="1">
    <location>
        <begin position="359"/>
        <end position="374"/>
    </location>
</feature>
<feature type="compositionally biased region" description="Basic and acidic residues" evidence="1">
    <location>
        <begin position="8"/>
        <end position="18"/>
    </location>
</feature>
<feature type="compositionally biased region" description="Basic residues" evidence="1">
    <location>
        <begin position="172"/>
        <end position="181"/>
    </location>
</feature>
<proteinExistence type="predicted"/>
<organism evidence="2 3">
    <name type="scientific">Cichlidogyrus casuarinus</name>
    <dbReference type="NCBI Taxonomy" id="1844966"/>
    <lineage>
        <taxon>Eukaryota</taxon>
        <taxon>Metazoa</taxon>
        <taxon>Spiralia</taxon>
        <taxon>Lophotrochozoa</taxon>
        <taxon>Platyhelminthes</taxon>
        <taxon>Monogenea</taxon>
        <taxon>Monopisthocotylea</taxon>
        <taxon>Dactylogyridea</taxon>
        <taxon>Ancyrocephalidae</taxon>
        <taxon>Cichlidogyrus</taxon>
    </lineage>
</organism>
<sequence length="791" mass="88729">MFYEEPEFDPREQEHLDDFYDPNETEYEEEKQELVYPYSEYHGYPDRPHHFHIPGDSFTCSSRSCEELSYVSAEDDGLSWHSHGYRDGKKDAFLMFNTNGSRIHNYNHSRKDDYYSDHLSGEETCWCMMENMSCTESCPICYSSCDSECFETHRDRMSHSYDEEMFSPPPPRPRRSHKAKLKPSPERLDFNAEDSEAFGAKAVAAVANHPPPGAHPADLLRLEQPGIMELKTTVPVTKPVTVGQTRVINQLIVSVFKIDTSRKEDPLAALRLPSGNQATTNDQTVVPNSVPKPTPTITSKNTLPNQIIQPNLPQKTEAVIFPVKPSIPNDIPALQPKFRPEAPVSQAPQRPPFLPPGAPAQQNFRPPQQPQFRPQFPPQGPPRKDGPGLVDSIFGSGVCLIRLVLFSLDMSQSLKSKTSAISGSLQSFFTIPPPPTQQSPAQRQPFQQAPARVPMSQPIPRFPPQSQPAPRMQFQMPRPEISMAPQQQKQADPVLTPRTHSMFDAIKTPTNPPTAFTAPVVSKSILPHYEMDLPPPNVYDTRVIDELLEKAMKKPKISPEEHYRQLRIRAGLMTPDGRDLTGISGDRSKSYIDESEDDRGPLGQEADRLVNEKRGSLGTLKRQNQLHDSVELDEEFIANDPETRAAIRARDEMIMAAATGIRSPVPIGPTSEDYFTNDGEKHDFSTEDEEDFDDTTQKGLGLLSAVIEEENIEKADDFFYPRDEEDMSKCPPEPRISVGNGYEEPMNQFDRAVSKLHSRAGSANSNGIEDQLANQTGKSSTIGRNSQEGWK</sequence>
<feature type="compositionally biased region" description="Polar residues" evidence="1">
    <location>
        <begin position="295"/>
        <end position="307"/>
    </location>
</feature>
<feature type="region of interest" description="Disordered" evidence="1">
    <location>
        <begin position="160"/>
        <end position="186"/>
    </location>
</feature>
<keyword evidence="3" id="KW-1185">Reference proteome</keyword>
<feature type="region of interest" description="Disordered" evidence="1">
    <location>
        <begin position="1"/>
        <end position="30"/>
    </location>
</feature>
<feature type="compositionally biased region" description="Pro residues" evidence="1">
    <location>
        <begin position="349"/>
        <end position="358"/>
    </location>
</feature>
<feature type="region of interest" description="Disordered" evidence="1">
    <location>
        <begin position="273"/>
        <end position="307"/>
    </location>
</feature>
<feature type="compositionally biased region" description="Acidic residues" evidence="1">
    <location>
        <begin position="19"/>
        <end position="30"/>
    </location>
</feature>
<feature type="region of interest" description="Disordered" evidence="1">
    <location>
        <begin position="577"/>
        <end position="604"/>
    </location>
</feature>
<gene>
    <name evidence="2" type="ORF">Ciccas_004418</name>
</gene>
<evidence type="ECO:0000313" key="3">
    <source>
        <dbReference type="Proteomes" id="UP001626550"/>
    </source>
</evidence>
<dbReference type="Proteomes" id="UP001626550">
    <property type="component" value="Unassembled WGS sequence"/>
</dbReference>
<feature type="compositionally biased region" description="Polar residues" evidence="1">
    <location>
        <begin position="274"/>
        <end position="287"/>
    </location>
</feature>
<comment type="caution">
    <text evidence="2">The sequence shown here is derived from an EMBL/GenBank/DDBJ whole genome shotgun (WGS) entry which is preliminary data.</text>
</comment>
<dbReference type="AlphaFoldDB" id="A0ABD2QBJ4"/>
<feature type="region of interest" description="Disordered" evidence="1">
    <location>
        <begin position="720"/>
        <end position="791"/>
    </location>
</feature>
<reference evidence="2 3" key="1">
    <citation type="submission" date="2024-11" db="EMBL/GenBank/DDBJ databases">
        <title>Adaptive evolution of stress response genes in parasites aligns with host niche diversity.</title>
        <authorList>
            <person name="Hahn C."/>
            <person name="Resl P."/>
        </authorList>
    </citation>
    <scope>NUCLEOTIDE SEQUENCE [LARGE SCALE GENOMIC DNA]</scope>
    <source>
        <strain evidence="2">EGGRZ-B1_66</strain>
        <tissue evidence="2">Body</tissue>
    </source>
</reference>
<feature type="compositionally biased region" description="Polar residues" evidence="1">
    <location>
        <begin position="761"/>
        <end position="791"/>
    </location>
</feature>
<feature type="region of interest" description="Disordered" evidence="1">
    <location>
        <begin position="331"/>
        <end position="389"/>
    </location>
</feature>
<name>A0ABD2QBJ4_9PLAT</name>